<accession>A0A6G1K4U6</accession>
<organism evidence="2 3">
    <name type="scientific">Pleomassaria siparia CBS 279.74</name>
    <dbReference type="NCBI Taxonomy" id="1314801"/>
    <lineage>
        <taxon>Eukaryota</taxon>
        <taxon>Fungi</taxon>
        <taxon>Dikarya</taxon>
        <taxon>Ascomycota</taxon>
        <taxon>Pezizomycotina</taxon>
        <taxon>Dothideomycetes</taxon>
        <taxon>Pleosporomycetidae</taxon>
        <taxon>Pleosporales</taxon>
        <taxon>Pleomassariaceae</taxon>
        <taxon>Pleomassaria</taxon>
    </lineage>
</organism>
<evidence type="ECO:0000313" key="3">
    <source>
        <dbReference type="Proteomes" id="UP000799428"/>
    </source>
</evidence>
<proteinExistence type="predicted"/>
<feature type="region of interest" description="Disordered" evidence="1">
    <location>
        <begin position="252"/>
        <end position="272"/>
    </location>
</feature>
<feature type="region of interest" description="Disordered" evidence="1">
    <location>
        <begin position="356"/>
        <end position="398"/>
    </location>
</feature>
<name>A0A6G1K4U6_9PLEO</name>
<dbReference type="EMBL" id="MU005774">
    <property type="protein sequence ID" value="KAF2707397.1"/>
    <property type="molecule type" value="Genomic_DNA"/>
</dbReference>
<dbReference type="Proteomes" id="UP000799428">
    <property type="component" value="Unassembled WGS sequence"/>
</dbReference>
<evidence type="ECO:0000256" key="1">
    <source>
        <dbReference type="SAM" id="MobiDB-lite"/>
    </source>
</evidence>
<protein>
    <submittedName>
        <fullName evidence="2">Uncharacterized protein</fullName>
    </submittedName>
</protein>
<dbReference type="OrthoDB" id="5273928at2759"/>
<reference evidence="2" key="1">
    <citation type="journal article" date="2020" name="Stud. Mycol.">
        <title>101 Dothideomycetes genomes: a test case for predicting lifestyles and emergence of pathogens.</title>
        <authorList>
            <person name="Haridas S."/>
            <person name="Albert R."/>
            <person name="Binder M."/>
            <person name="Bloem J."/>
            <person name="Labutti K."/>
            <person name="Salamov A."/>
            <person name="Andreopoulos B."/>
            <person name="Baker S."/>
            <person name="Barry K."/>
            <person name="Bills G."/>
            <person name="Bluhm B."/>
            <person name="Cannon C."/>
            <person name="Castanera R."/>
            <person name="Culley D."/>
            <person name="Daum C."/>
            <person name="Ezra D."/>
            <person name="Gonzalez J."/>
            <person name="Henrissat B."/>
            <person name="Kuo A."/>
            <person name="Liang C."/>
            <person name="Lipzen A."/>
            <person name="Lutzoni F."/>
            <person name="Magnuson J."/>
            <person name="Mondo S."/>
            <person name="Nolan M."/>
            <person name="Ohm R."/>
            <person name="Pangilinan J."/>
            <person name="Park H.-J."/>
            <person name="Ramirez L."/>
            <person name="Alfaro M."/>
            <person name="Sun H."/>
            <person name="Tritt A."/>
            <person name="Yoshinaga Y."/>
            <person name="Zwiers L.-H."/>
            <person name="Turgeon B."/>
            <person name="Goodwin S."/>
            <person name="Spatafora J."/>
            <person name="Crous P."/>
            <person name="Grigoriev I."/>
        </authorList>
    </citation>
    <scope>NUCLEOTIDE SEQUENCE</scope>
    <source>
        <strain evidence="2">CBS 279.74</strain>
    </source>
</reference>
<evidence type="ECO:0000313" key="2">
    <source>
        <dbReference type="EMBL" id="KAF2707397.1"/>
    </source>
</evidence>
<dbReference type="AlphaFoldDB" id="A0A6G1K4U6"/>
<sequence>METFDPTTGQVFVETSFRARSMVTPYLNNCTGKPENPQSHRNPRGCSRLRDMALRTCVWNIEDPGMPLALPCYDWVLMEPIYRRLKETDTLTFKAWATFKTAFPGKIEGNYYVHSHQGSGGLDKIDIITKQLSSISFDSLTFLCIRNLRISAFNLNTDLLKLKNLAVLVLENGSGQTLGEGHDKLIKNWGRSVTSTDSFKRLRVLILKGFDMSAPDALQELTVFPALVLCNLDSWHVKKELKSFPQEENIYTHPNGRWRHEPTDSQRQSTLTENPEAIWKRNNIDTNTKMEMLHGIAAKYLKAFSIHVPADPIISIHYGNSDAEKDRIRHRYAHRLGEKSTHSAWFIRIFPPKQAEESVPIKRQPEPGNDNRDTTSKKRKMRVGKARDIGSMLGTFGG</sequence>
<keyword evidence="3" id="KW-1185">Reference proteome</keyword>
<gene>
    <name evidence="2" type="ORF">K504DRAFT_447394</name>
</gene>
<feature type="compositionally biased region" description="Basic and acidic residues" evidence="1">
    <location>
        <begin position="356"/>
        <end position="376"/>
    </location>
</feature>